<organism evidence="3 4">
    <name type="scientific">Inquilinus ginsengisoli</name>
    <dbReference type="NCBI Taxonomy" id="363840"/>
    <lineage>
        <taxon>Bacteria</taxon>
        <taxon>Pseudomonadati</taxon>
        <taxon>Pseudomonadota</taxon>
        <taxon>Alphaproteobacteria</taxon>
        <taxon>Rhodospirillales</taxon>
        <taxon>Rhodospirillaceae</taxon>
        <taxon>Inquilinus</taxon>
    </lineage>
</organism>
<evidence type="ECO:0000256" key="2">
    <source>
        <dbReference type="SAM" id="SignalP"/>
    </source>
</evidence>
<evidence type="ECO:0000313" key="3">
    <source>
        <dbReference type="EMBL" id="MDR6293811.1"/>
    </source>
</evidence>
<protein>
    <recommendedName>
        <fullName evidence="5">Conjugal transfer protein</fullName>
    </recommendedName>
</protein>
<keyword evidence="1" id="KW-0175">Coiled coil</keyword>
<keyword evidence="4" id="KW-1185">Reference proteome</keyword>
<feature type="chain" id="PRO_5047100527" description="Conjugal transfer protein" evidence="2">
    <location>
        <begin position="21"/>
        <end position="294"/>
    </location>
</feature>
<dbReference type="Proteomes" id="UP001262410">
    <property type="component" value="Unassembled WGS sequence"/>
</dbReference>
<proteinExistence type="predicted"/>
<dbReference type="Pfam" id="PF03524">
    <property type="entry name" value="CagX"/>
    <property type="match status" value="1"/>
</dbReference>
<dbReference type="InterPro" id="IPR038161">
    <property type="entry name" value="VirB9/CagX/TrbG_C_sf"/>
</dbReference>
<accession>A0ABU1JYV4</accession>
<evidence type="ECO:0008006" key="5">
    <source>
        <dbReference type="Google" id="ProtNLM"/>
    </source>
</evidence>
<dbReference type="EMBL" id="JAVDPW010000014">
    <property type="protein sequence ID" value="MDR6293811.1"/>
    <property type="molecule type" value="Genomic_DNA"/>
</dbReference>
<evidence type="ECO:0000256" key="1">
    <source>
        <dbReference type="SAM" id="Coils"/>
    </source>
</evidence>
<evidence type="ECO:0000313" key="4">
    <source>
        <dbReference type="Proteomes" id="UP001262410"/>
    </source>
</evidence>
<feature type="signal peptide" evidence="2">
    <location>
        <begin position="1"/>
        <end position="20"/>
    </location>
</feature>
<reference evidence="3 4" key="1">
    <citation type="submission" date="2023-07" db="EMBL/GenBank/DDBJ databases">
        <title>Sorghum-associated microbial communities from plants grown in Nebraska, USA.</title>
        <authorList>
            <person name="Schachtman D."/>
        </authorList>
    </citation>
    <scope>NUCLEOTIDE SEQUENCE [LARGE SCALE GENOMIC DNA]</scope>
    <source>
        <strain evidence="3 4">584</strain>
    </source>
</reference>
<comment type="caution">
    <text evidence="3">The sequence shown here is derived from an EMBL/GenBank/DDBJ whole genome shotgun (WGS) entry which is preliminary data.</text>
</comment>
<dbReference type="InterPro" id="IPR010258">
    <property type="entry name" value="Conjugal_tfr_TrbG/VirB9/CagX"/>
</dbReference>
<sequence length="294" mass="32192">MRALYLSIISIFATIGAAQAQPAAAAKATTPTYTSCGVLDVGGQLRITLPAHPQVATRLVFPSPIADQSNSAPTLWDDFPNPTGQSTALWVRPKTTTIAGSTVGVSVVTVDGRSYDFVFTNSDTVPETTCWTIADSRPNPGAADRLQALENERLALTNERRRLEIEREDQRRRTAQLNRQQQATINALSTTAAKQARDAITAFKYSVNTAYAWSYSETPPPFEISAAYDDGRNTYVRILSDAFTAPAVVGIEGDQTMALNYSYNDLTGVYEIQGLHRRIELRFAGILARIDRKL</sequence>
<name>A0ABU1JYV4_9PROT</name>
<gene>
    <name evidence="3" type="ORF">E9232_006364</name>
</gene>
<dbReference type="RefSeq" id="WP_309801081.1">
    <property type="nucleotide sequence ID" value="NZ_JAVDPW010000014.1"/>
</dbReference>
<feature type="coiled-coil region" evidence="1">
    <location>
        <begin position="146"/>
        <end position="180"/>
    </location>
</feature>
<dbReference type="Gene3D" id="2.60.40.2500">
    <property type="match status" value="1"/>
</dbReference>
<keyword evidence="2" id="KW-0732">Signal</keyword>